<gene>
    <name evidence="10" type="ORF">JIN81_15385</name>
</gene>
<dbReference type="InterPro" id="IPR004358">
    <property type="entry name" value="Sig_transdc_His_kin-like_C"/>
</dbReference>
<dbReference type="InterPro" id="IPR003594">
    <property type="entry name" value="HATPase_dom"/>
</dbReference>
<evidence type="ECO:0000313" key="10">
    <source>
        <dbReference type="EMBL" id="MBK1828415.1"/>
    </source>
</evidence>
<evidence type="ECO:0000259" key="9">
    <source>
        <dbReference type="PROSITE" id="PS50109"/>
    </source>
</evidence>
<dbReference type="InterPro" id="IPR036890">
    <property type="entry name" value="HATPase_C_sf"/>
</dbReference>
<dbReference type="GO" id="GO:0005886">
    <property type="term" value="C:plasma membrane"/>
    <property type="evidence" value="ECO:0007669"/>
    <property type="project" value="TreeGrafter"/>
</dbReference>
<dbReference type="PANTHER" id="PTHR45453:SF1">
    <property type="entry name" value="PHOSPHATE REGULON SENSOR PROTEIN PHOR"/>
    <property type="match status" value="1"/>
</dbReference>
<dbReference type="InterPro" id="IPR005467">
    <property type="entry name" value="His_kinase_dom"/>
</dbReference>
<dbReference type="Pfam" id="PF13426">
    <property type="entry name" value="PAS_9"/>
    <property type="match status" value="1"/>
</dbReference>
<dbReference type="SUPFAM" id="SSF55874">
    <property type="entry name" value="ATPase domain of HSP90 chaperone/DNA topoisomerase II/histidine kinase"/>
    <property type="match status" value="1"/>
</dbReference>
<dbReference type="AlphaFoldDB" id="A0A934RD73"/>
<dbReference type="CDD" id="cd00075">
    <property type="entry name" value="HATPase"/>
    <property type="match status" value="1"/>
</dbReference>
<evidence type="ECO:0000256" key="6">
    <source>
        <dbReference type="ARBA" id="ARBA00023012"/>
    </source>
</evidence>
<dbReference type="PROSITE" id="PS50109">
    <property type="entry name" value="HIS_KIN"/>
    <property type="match status" value="1"/>
</dbReference>
<dbReference type="InterPro" id="IPR000014">
    <property type="entry name" value="PAS"/>
</dbReference>
<evidence type="ECO:0000256" key="8">
    <source>
        <dbReference type="SAM" id="MobiDB-lite"/>
    </source>
</evidence>
<evidence type="ECO:0000256" key="3">
    <source>
        <dbReference type="ARBA" id="ARBA00022553"/>
    </source>
</evidence>
<dbReference type="FunFam" id="3.30.565.10:FF:000006">
    <property type="entry name" value="Sensor histidine kinase WalK"/>
    <property type="match status" value="1"/>
</dbReference>
<dbReference type="Gene3D" id="3.30.565.10">
    <property type="entry name" value="Histidine kinase-like ATPase, C-terminal domain"/>
    <property type="match status" value="1"/>
</dbReference>
<dbReference type="InterPro" id="IPR003661">
    <property type="entry name" value="HisK_dim/P_dom"/>
</dbReference>
<name>A0A934RD73_9BACT</name>
<dbReference type="Pfam" id="PF02518">
    <property type="entry name" value="HATPase_c"/>
    <property type="match status" value="1"/>
</dbReference>
<dbReference type="EMBL" id="JAENII010000013">
    <property type="protein sequence ID" value="MBK1828415.1"/>
    <property type="molecule type" value="Genomic_DNA"/>
</dbReference>
<dbReference type="Pfam" id="PF00512">
    <property type="entry name" value="HisKA"/>
    <property type="match status" value="1"/>
</dbReference>
<evidence type="ECO:0000256" key="4">
    <source>
        <dbReference type="ARBA" id="ARBA00022679"/>
    </source>
</evidence>
<dbReference type="SMART" id="SM00388">
    <property type="entry name" value="HisKA"/>
    <property type="match status" value="1"/>
</dbReference>
<dbReference type="FunFam" id="1.10.287.130:FF:000001">
    <property type="entry name" value="Two-component sensor histidine kinase"/>
    <property type="match status" value="1"/>
</dbReference>
<comment type="caution">
    <text evidence="10">The sequence shown here is derived from an EMBL/GenBank/DDBJ whole genome shotgun (WGS) entry which is preliminary data.</text>
</comment>
<dbReference type="PRINTS" id="PR00344">
    <property type="entry name" value="BCTRLSENSOR"/>
</dbReference>
<keyword evidence="7" id="KW-0472">Membrane</keyword>
<evidence type="ECO:0000256" key="2">
    <source>
        <dbReference type="ARBA" id="ARBA00012438"/>
    </source>
</evidence>
<accession>A0A934RD73</accession>
<keyword evidence="6" id="KW-0902">Two-component regulatory system</keyword>
<dbReference type="EC" id="2.7.13.3" evidence="2"/>
<dbReference type="SUPFAM" id="SSF55785">
    <property type="entry name" value="PYP-like sensor domain (PAS domain)"/>
    <property type="match status" value="1"/>
</dbReference>
<dbReference type="Proteomes" id="UP000658278">
    <property type="component" value="Unassembled WGS sequence"/>
</dbReference>
<comment type="catalytic activity">
    <reaction evidence="1">
        <text>ATP + protein L-histidine = ADP + protein N-phospho-L-histidine.</text>
        <dbReference type="EC" id="2.7.13.3"/>
    </reaction>
</comment>
<dbReference type="RefSeq" id="WP_200281767.1">
    <property type="nucleotide sequence ID" value="NZ_JAENII010000013.1"/>
</dbReference>
<keyword evidence="11" id="KW-1185">Reference proteome</keyword>
<dbReference type="GO" id="GO:0004721">
    <property type="term" value="F:phosphoprotein phosphatase activity"/>
    <property type="evidence" value="ECO:0007669"/>
    <property type="project" value="TreeGrafter"/>
</dbReference>
<evidence type="ECO:0000256" key="5">
    <source>
        <dbReference type="ARBA" id="ARBA00022777"/>
    </source>
</evidence>
<dbReference type="GO" id="GO:0016036">
    <property type="term" value="P:cellular response to phosphate starvation"/>
    <property type="evidence" value="ECO:0007669"/>
    <property type="project" value="TreeGrafter"/>
</dbReference>
<dbReference type="CDD" id="cd00082">
    <property type="entry name" value="HisKA"/>
    <property type="match status" value="1"/>
</dbReference>
<evidence type="ECO:0000256" key="7">
    <source>
        <dbReference type="ARBA" id="ARBA00023136"/>
    </source>
</evidence>
<organism evidence="10 11">
    <name type="scientific">Haloferula rosea</name>
    <dbReference type="NCBI Taxonomy" id="490093"/>
    <lineage>
        <taxon>Bacteria</taxon>
        <taxon>Pseudomonadati</taxon>
        <taxon>Verrucomicrobiota</taxon>
        <taxon>Verrucomicrobiia</taxon>
        <taxon>Verrucomicrobiales</taxon>
        <taxon>Verrucomicrobiaceae</taxon>
        <taxon>Haloferula</taxon>
    </lineage>
</organism>
<dbReference type="PANTHER" id="PTHR45453">
    <property type="entry name" value="PHOSPHATE REGULON SENSOR PROTEIN PHOR"/>
    <property type="match status" value="1"/>
</dbReference>
<dbReference type="InterPro" id="IPR036097">
    <property type="entry name" value="HisK_dim/P_sf"/>
</dbReference>
<protein>
    <recommendedName>
        <fullName evidence="2">histidine kinase</fullName>
        <ecNumber evidence="2">2.7.13.3</ecNumber>
    </recommendedName>
</protein>
<reference evidence="10" key="1">
    <citation type="submission" date="2021-01" db="EMBL/GenBank/DDBJ databases">
        <title>Modified the classification status of verrucomicrobia.</title>
        <authorList>
            <person name="Feng X."/>
        </authorList>
    </citation>
    <scope>NUCLEOTIDE SEQUENCE</scope>
    <source>
        <strain evidence="10">KCTC 22201</strain>
    </source>
</reference>
<feature type="domain" description="Histidine kinase" evidence="9">
    <location>
        <begin position="184"/>
        <end position="406"/>
    </location>
</feature>
<dbReference type="Gene3D" id="3.30.450.20">
    <property type="entry name" value="PAS domain"/>
    <property type="match status" value="1"/>
</dbReference>
<dbReference type="SMART" id="SM00387">
    <property type="entry name" value="HATPase_c"/>
    <property type="match status" value="1"/>
</dbReference>
<feature type="region of interest" description="Disordered" evidence="8">
    <location>
        <begin position="390"/>
        <end position="423"/>
    </location>
</feature>
<evidence type="ECO:0000256" key="1">
    <source>
        <dbReference type="ARBA" id="ARBA00000085"/>
    </source>
</evidence>
<keyword evidence="5" id="KW-0418">Kinase</keyword>
<keyword evidence="3" id="KW-0597">Phosphoprotein</keyword>
<dbReference type="InterPro" id="IPR050351">
    <property type="entry name" value="BphY/WalK/GraS-like"/>
</dbReference>
<dbReference type="InterPro" id="IPR035965">
    <property type="entry name" value="PAS-like_dom_sf"/>
</dbReference>
<evidence type="ECO:0000313" key="11">
    <source>
        <dbReference type="Proteomes" id="UP000658278"/>
    </source>
</evidence>
<dbReference type="Gene3D" id="1.10.287.130">
    <property type="match status" value="1"/>
</dbReference>
<feature type="compositionally biased region" description="Polar residues" evidence="8">
    <location>
        <begin position="405"/>
        <end position="423"/>
    </location>
</feature>
<sequence length="423" mass="47596">MPNFLTYLELAVALAALAALAILALRLRRARHDFQQEVAAWKVRLDLDLKHARQERDHLLDALAESFLLIDAESRIIFANKSAIGMFPGRELLDRRVQEVFLNPKLSKPLLECLRTREPIVTRVVLPHATKSSTEHDASSSVVLVIDASPVSDTPDDAPIIRVVIRDVTSEHHTEQIRKDFVANASHELRTPLTIINGYLSNLIDDDLVDDPEMTRRFLKIMRKHSERIARIVEDMLVISRLESGEASALNMKPFRMRSCIQDVLERLESMIRNQKATITVEMPDEELTLNGDRFYWTQVLFNLVENALKQNPRAGLNIEVGCIEEKGEICLWVADDGVGIPSADLTHIFRRFYRVAKHHSQEEIKGTGLGLSIVKRAVEAHRGSITVSSVPGDDTRFTMRIPQTHGTPDTPETSVSASSPDS</sequence>
<dbReference type="SUPFAM" id="SSF47384">
    <property type="entry name" value="Homodimeric domain of signal transducing histidine kinase"/>
    <property type="match status" value="1"/>
</dbReference>
<proteinExistence type="predicted"/>
<dbReference type="GO" id="GO:0000155">
    <property type="term" value="F:phosphorelay sensor kinase activity"/>
    <property type="evidence" value="ECO:0007669"/>
    <property type="project" value="InterPro"/>
</dbReference>
<keyword evidence="4" id="KW-0808">Transferase</keyword>